<evidence type="ECO:0000259" key="18">
    <source>
        <dbReference type="Pfam" id="PF02852"/>
    </source>
</evidence>
<dbReference type="SUPFAM" id="SSF55424">
    <property type="entry name" value="FAD/NAD-linked reductases, dimerisation (C-terminal) domain"/>
    <property type="match status" value="1"/>
</dbReference>
<evidence type="ECO:0000256" key="6">
    <source>
        <dbReference type="ARBA" id="ARBA00022466"/>
    </source>
</evidence>
<evidence type="ECO:0000256" key="14">
    <source>
        <dbReference type="ARBA" id="ARBA00023284"/>
    </source>
</evidence>
<protein>
    <recommendedName>
        <fullName evidence="5">Mercuric reductase</fullName>
        <ecNumber evidence="4">1.16.1.1</ecNumber>
    </recommendedName>
    <alternativeName>
        <fullName evidence="15">Hg(II) reductase</fullName>
    </alternativeName>
</protein>
<keyword evidence="7 17" id="KW-0285">Flavoprotein</keyword>
<evidence type="ECO:0000256" key="17">
    <source>
        <dbReference type="RuleBase" id="RU003691"/>
    </source>
</evidence>
<evidence type="ECO:0000256" key="7">
    <source>
        <dbReference type="ARBA" id="ARBA00022630"/>
    </source>
</evidence>
<dbReference type="InterPro" id="IPR004099">
    <property type="entry name" value="Pyr_nucl-diS_OxRdtase_dimer"/>
</dbReference>
<dbReference type="Pfam" id="PF07992">
    <property type="entry name" value="Pyr_redox_2"/>
    <property type="match status" value="1"/>
</dbReference>
<feature type="domain" description="FAD/NAD(P)-binding" evidence="19">
    <location>
        <begin position="7"/>
        <end position="332"/>
    </location>
</feature>
<evidence type="ECO:0000256" key="8">
    <source>
        <dbReference type="ARBA" id="ARBA00022723"/>
    </source>
</evidence>
<dbReference type="GO" id="GO:0050787">
    <property type="term" value="P:detoxification of mercury ion"/>
    <property type="evidence" value="ECO:0007669"/>
    <property type="project" value="InterPro"/>
</dbReference>
<keyword evidence="8" id="KW-0479">Metal-binding</keyword>
<dbReference type="GeneID" id="95968151"/>
<gene>
    <name evidence="20" type="primary">merA</name>
    <name evidence="20" type="ORF">OXIME_001413</name>
</gene>
<keyword evidence="11" id="KW-0476">Mercury</keyword>
<dbReference type="InterPro" id="IPR023753">
    <property type="entry name" value="FAD/NAD-binding_dom"/>
</dbReference>
<accession>A0AAX4NI04</accession>
<dbReference type="PIRSF" id="PIRSF000350">
    <property type="entry name" value="Mercury_reductase_MerA"/>
    <property type="match status" value="1"/>
</dbReference>
<keyword evidence="6" id="KW-0475">Mercuric resistance</keyword>
<comment type="similarity">
    <text evidence="2 17">Belongs to the class-I pyridine nucleotide-disulfide oxidoreductase family.</text>
</comment>
<dbReference type="FunFam" id="3.30.390.30:FF:000001">
    <property type="entry name" value="Dihydrolipoyl dehydrogenase"/>
    <property type="match status" value="1"/>
</dbReference>
<dbReference type="EC" id="1.16.1.1" evidence="4"/>
<dbReference type="PANTHER" id="PTHR43014">
    <property type="entry name" value="MERCURIC REDUCTASE"/>
    <property type="match status" value="1"/>
</dbReference>
<evidence type="ECO:0000256" key="2">
    <source>
        <dbReference type="ARBA" id="ARBA00007532"/>
    </source>
</evidence>
<comment type="catalytic activity">
    <reaction evidence="16">
        <text>Hg + NADP(+) + H(+) = Hg(2+) + NADPH</text>
        <dbReference type="Rhea" id="RHEA:23856"/>
        <dbReference type="ChEBI" id="CHEBI:15378"/>
        <dbReference type="ChEBI" id="CHEBI:16170"/>
        <dbReference type="ChEBI" id="CHEBI:16793"/>
        <dbReference type="ChEBI" id="CHEBI:57783"/>
        <dbReference type="ChEBI" id="CHEBI:58349"/>
        <dbReference type="EC" id="1.16.1.1"/>
    </reaction>
</comment>
<dbReference type="Proteomes" id="UP001451606">
    <property type="component" value="Chromosome"/>
</dbReference>
<reference evidence="20 21" key="1">
    <citation type="submission" date="2023-09" db="EMBL/GenBank/DDBJ databases">
        <authorList>
            <person name="Golyshina O.V."/>
            <person name="Lunev E.A."/>
            <person name="Bargiela R."/>
            <person name="Gaines M.C."/>
            <person name="Daum B."/>
            <person name="Bale N.J."/>
            <person name="Koenen M."/>
            <person name="Sinninghe Damst J.S."/>
            <person name="Yakimov M."/>
            <person name="Golyshin P.N."/>
        </authorList>
    </citation>
    <scope>NUCLEOTIDE SEQUENCE [LARGE SCALE GENOMIC DNA]</scope>
    <source>
        <strain evidence="20 21">M1</strain>
    </source>
</reference>
<evidence type="ECO:0000259" key="19">
    <source>
        <dbReference type="Pfam" id="PF07992"/>
    </source>
</evidence>
<sequence>MILRSEYDLIILGRGAAAFSAAIKASELTSGQATIAMIGYGPLGGTCVNVGCVPSKYLIEAAKVAHIQSHPRYPGIEPQRNSINFRELMESLRGAVREERISKYENVVKSYGNIDLYDGKAQFVDNKTIIVKNNQHTEKLKGYNFIIATGSSAKIPKIQGLEETGYITSNTVWDLNNLPKNLAILGGGFIGLEIGQSLQRLGTDVTVIKEHNSVAPGIEEEIGERLMEILASEGIVFMNGRKVLRVYSRNGKKVVEMQSDLGKEEVEADEILVSSGRTPNVADIGLEKAGVQYSEKGISADETMKTSNPLIYAAGDVVDQRYKLETLAASEGSIAAYNIYSGNEKRVKLQLVPWAVFTEPQIASVGLSESQYNATGRKANTRVVPLDLIPKARILREDHGVFKIVVDSETEKVVGVHALSPYAAEFIIEGVYAIKYGLTFRDLVENSHIFPTVAEGIKLTAQSFTRDLSKMSCCME</sequence>
<dbReference type="SUPFAM" id="SSF51905">
    <property type="entry name" value="FAD/NAD(P)-binding domain"/>
    <property type="match status" value="1"/>
</dbReference>
<comment type="subunit">
    <text evidence="3">Homodimer.</text>
</comment>
<dbReference type="Pfam" id="PF02852">
    <property type="entry name" value="Pyr_redox_dim"/>
    <property type="match status" value="1"/>
</dbReference>
<dbReference type="Gene3D" id="3.50.50.60">
    <property type="entry name" value="FAD/NAD(P)-binding domain"/>
    <property type="match status" value="2"/>
</dbReference>
<keyword evidence="14 17" id="KW-0676">Redox-active center</keyword>
<evidence type="ECO:0000256" key="1">
    <source>
        <dbReference type="ARBA" id="ARBA00001974"/>
    </source>
</evidence>
<keyword evidence="12 17" id="KW-0560">Oxidoreductase</keyword>
<dbReference type="GO" id="GO:0050660">
    <property type="term" value="F:flavin adenine dinucleotide binding"/>
    <property type="evidence" value="ECO:0007669"/>
    <property type="project" value="InterPro"/>
</dbReference>
<dbReference type="PROSITE" id="PS00076">
    <property type="entry name" value="PYRIDINE_REDOX_1"/>
    <property type="match status" value="1"/>
</dbReference>
<dbReference type="InterPro" id="IPR021179">
    <property type="entry name" value="Mercury_reductase_MerA"/>
</dbReference>
<feature type="domain" description="Pyridine nucleotide-disulphide oxidoreductase dimerisation" evidence="18">
    <location>
        <begin position="352"/>
        <end position="458"/>
    </location>
</feature>
<dbReference type="Gene3D" id="3.30.390.30">
    <property type="match status" value="1"/>
</dbReference>
<dbReference type="InterPro" id="IPR012999">
    <property type="entry name" value="Pyr_OxRdtase_I_AS"/>
</dbReference>
<dbReference type="PRINTS" id="PR00368">
    <property type="entry name" value="FADPNR"/>
</dbReference>
<organism evidence="20 21">
    <name type="scientific">Oxyplasma meridianum</name>
    <dbReference type="NCBI Taxonomy" id="3073602"/>
    <lineage>
        <taxon>Archaea</taxon>
        <taxon>Methanobacteriati</taxon>
        <taxon>Thermoplasmatota</taxon>
        <taxon>Thermoplasmata</taxon>
        <taxon>Thermoplasmatales</taxon>
        <taxon>Thermoplasmataceae</taxon>
        <taxon>Oxyplasma</taxon>
    </lineage>
</organism>
<dbReference type="KEGG" id="omr:OXIME_001413"/>
<evidence type="ECO:0000313" key="20">
    <source>
        <dbReference type="EMBL" id="WYY00828.1"/>
    </source>
</evidence>
<keyword evidence="21" id="KW-1185">Reference proteome</keyword>
<comment type="cofactor">
    <cofactor evidence="1">
        <name>FAD</name>
        <dbReference type="ChEBI" id="CHEBI:57692"/>
    </cofactor>
</comment>
<evidence type="ECO:0000256" key="13">
    <source>
        <dbReference type="ARBA" id="ARBA00023157"/>
    </source>
</evidence>
<dbReference type="NCBIfam" id="TIGR02053">
    <property type="entry name" value="MerA"/>
    <property type="match status" value="1"/>
</dbReference>
<dbReference type="GO" id="GO:0016668">
    <property type="term" value="F:oxidoreductase activity, acting on a sulfur group of donors, NAD(P) as acceptor"/>
    <property type="evidence" value="ECO:0007669"/>
    <property type="project" value="InterPro"/>
</dbReference>
<dbReference type="GO" id="GO:0016152">
    <property type="term" value="F:mercury (II) reductase (NADP+) activity"/>
    <property type="evidence" value="ECO:0007669"/>
    <property type="project" value="UniProtKB-EC"/>
</dbReference>
<evidence type="ECO:0000256" key="10">
    <source>
        <dbReference type="ARBA" id="ARBA00022857"/>
    </source>
</evidence>
<dbReference type="InterPro" id="IPR036188">
    <property type="entry name" value="FAD/NAD-bd_sf"/>
</dbReference>
<dbReference type="GO" id="GO:0003955">
    <property type="term" value="F:NAD(P)H dehydrogenase (quinone) activity"/>
    <property type="evidence" value="ECO:0007669"/>
    <property type="project" value="TreeGrafter"/>
</dbReference>
<evidence type="ECO:0000256" key="3">
    <source>
        <dbReference type="ARBA" id="ARBA00011738"/>
    </source>
</evidence>
<keyword evidence="9 17" id="KW-0274">FAD</keyword>
<proteinExistence type="inferred from homology"/>
<dbReference type="RefSeq" id="WP_393971155.1">
    <property type="nucleotide sequence ID" value="NZ_CP133772.1"/>
</dbReference>
<evidence type="ECO:0000256" key="9">
    <source>
        <dbReference type="ARBA" id="ARBA00022827"/>
    </source>
</evidence>
<name>A0AAX4NI04_9ARCH</name>
<keyword evidence="10" id="KW-0521">NADP</keyword>
<dbReference type="InterPro" id="IPR016156">
    <property type="entry name" value="FAD/NAD-linked_Rdtase_dimer_sf"/>
</dbReference>
<keyword evidence="13" id="KW-1015">Disulfide bond</keyword>
<evidence type="ECO:0000313" key="21">
    <source>
        <dbReference type="Proteomes" id="UP001451606"/>
    </source>
</evidence>
<evidence type="ECO:0000256" key="11">
    <source>
        <dbReference type="ARBA" id="ARBA00022914"/>
    </source>
</evidence>
<evidence type="ECO:0000256" key="4">
    <source>
        <dbReference type="ARBA" id="ARBA00012661"/>
    </source>
</evidence>
<dbReference type="AlphaFoldDB" id="A0AAX4NI04"/>
<dbReference type="InterPro" id="IPR001100">
    <property type="entry name" value="Pyr_nuc-diS_OxRdtase"/>
</dbReference>
<evidence type="ECO:0000256" key="16">
    <source>
        <dbReference type="ARBA" id="ARBA00048984"/>
    </source>
</evidence>
<evidence type="ECO:0000256" key="5">
    <source>
        <dbReference type="ARBA" id="ARBA00014791"/>
    </source>
</evidence>
<dbReference type="GO" id="GO:0045340">
    <property type="term" value="F:mercury ion binding"/>
    <property type="evidence" value="ECO:0007669"/>
    <property type="project" value="InterPro"/>
</dbReference>
<evidence type="ECO:0000256" key="15">
    <source>
        <dbReference type="ARBA" id="ARBA00031725"/>
    </source>
</evidence>
<dbReference type="PANTHER" id="PTHR43014:SF4">
    <property type="entry name" value="PYRIDINE NUCLEOTIDE-DISULFIDE OXIDOREDUCTASE RCLA-RELATED"/>
    <property type="match status" value="1"/>
</dbReference>
<dbReference type="EMBL" id="CP133772">
    <property type="protein sequence ID" value="WYY00828.1"/>
    <property type="molecule type" value="Genomic_DNA"/>
</dbReference>
<dbReference type="PRINTS" id="PR00411">
    <property type="entry name" value="PNDRDTASEI"/>
</dbReference>
<evidence type="ECO:0000256" key="12">
    <source>
        <dbReference type="ARBA" id="ARBA00023002"/>
    </source>
</evidence>
<dbReference type="GO" id="GO:0050661">
    <property type="term" value="F:NADP binding"/>
    <property type="evidence" value="ECO:0007669"/>
    <property type="project" value="InterPro"/>
</dbReference>